<reference evidence="4" key="1">
    <citation type="submission" date="2025-08" db="UniProtKB">
        <authorList>
            <consortium name="RefSeq"/>
        </authorList>
    </citation>
    <scope>IDENTIFICATION</scope>
    <source>
        <strain evidence="4">15085-1641.00</strain>
        <tissue evidence="4">Whole body</tissue>
    </source>
</reference>
<evidence type="ECO:0000313" key="3">
    <source>
        <dbReference type="Proteomes" id="UP000504633"/>
    </source>
</evidence>
<gene>
    <name evidence="4" type="primary">LOC111603734</name>
</gene>
<feature type="compositionally biased region" description="Polar residues" evidence="1">
    <location>
        <begin position="814"/>
        <end position="823"/>
    </location>
</feature>
<feature type="region of interest" description="Disordered" evidence="1">
    <location>
        <begin position="1"/>
        <end position="21"/>
    </location>
</feature>
<feature type="region of interest" description="Disordered" evidence="1">
    <location>
        <begin position="765"/>
        <end position="823"/>
    </location>
</feature>
<feature type="compositionally biased region" description="Low complexity" evidence="1">
    <location>
        <begin position="159"/>
        <end position="173"/>
    </location>
</feature>
<evidence type="ECO:0000313" key="4">
    <source>
        <dbReference type="RefSeq" id="XP_023177218.2"/>
    </source>
</evidence>
<evidence type="ECO:0000259" key="2">
    <source>
        <dbReference type="Pfam" id="PF11822"/>
    </source>
</evidence>
<keyword evidence="3" id="KW-1185">Reference proteome</keyword>
<dbReference type="GeneID" id="111603734"/>
<proteinExistence type="predicted"/>
<dbReference type="InterPro" id="IPR045902">
    <property type="entry name" value="SANBR-like"/>
</dbReference>
<dbReference type="OMA" id="TSRDFTC"/>
<dbReference type="Pfam" id="PF11822">
    <property type="entry name" value="BTB_SANBR"/>
    <property type="match status" value="1"/>
</dbReference>
<name>A0A6J1MD90_DROHY</name>
<dbReference type="OrthoDB" id="550012at2759"/>
<feature type="compositionally biased region" description="Polar residues" evidence="1">
    <location>
        <begin position="74"/>
        <end position="87"/>
    </location>
</feature>
<feature type="region of interest" description="Disordered" evidence="1">
    <location>
        <begin position="56"/>
        <end position="97"/>
    </location>
</feature>
<organism evidence="3 4">
    <name type="scientific">Drosophila hydei</name>
    <name type="common">Fruit fly</name>
    <dbReference type="NCBI Taxonomy" id="7224"/>
    <lineage>
        <taxon>Eukaryota</taxon>
        <taxon>Metazoa</taxon>
        <taxon>Ecdysozoa</taxon>
        <taxon>Arthropoda</taxon>
        <taxon>Hexapoda</taxon>
        <taxon>Insecta</taxon>
        <taxon>Pterygota</taxon>
        <taxon>Neoptera</taxon>
        <taxon>Endopterygota</taxon>
        <taxon>Diptera</taxon>
        <taxon>Brachycera</taxon>
        <taxon>Muscomorpha</taxon>
        <taxon>Ephydroidea</taxon>
        <taxon>Drosophilidae</taxon>
        <taxon>Drosophila</taxon>
    </lineage>
</organism>
<sequence length="823" mass="91655">MITKVEGKPYNREPVPPAESLAGVFAKRNSKKDEFDFNSLAENELVNGLLGLKRQQRLTSSSSNNNSSRDEASRTSLPLSDPTSSMRTGHIHTDRGLHPKLREQLDYVINEGVLDSVLSFICPMPLPVALTSNGGRGKVNKLQPSQPLQLIKSDPIPSPVNLTTPSSSSPSVHSSRESPAAEIHTGNSVVRASVKEPTGKASTSTGTRRKSLLLVKDSKHSRQDKKESEVVIHVCDEVKNISRDFTCPQGLLVSKMGYFADVTAGQRLDEMDISVHCDIQIFDWLMRWIKNSAQSQELPAPGQCSSSGPQLDGNNVVPILVSASFLQMEPLLLECLSFCHAHLSEVVRTSTNLSCLNDALVTRLAAMFTNLELEMVRDKKERVTPRLWTKLVQSLCEPDPEVLRGHFYSISGLFRCVRCCRCVTNTMKSHVNCISSNIRLNRWGQLISNHVRDNNWDLNVYVMQLFKELKSWRKVYWKLWGHCHYLYCCTCEAHFPVYQMSWCRYHPEPPHFPEAEGRIAGPTGRYACCKQQAFRYETLPGPNGCQFREHSVLVDTDRERAILAIAQLVSENYAMCEQPPLHLQELAAAGEIDPNWMGISLTPQRCRQGLLPQLCMDMTNHRVSRRCPYENETSSESDTTSTSSEDTRLPRVRNRNALVGDDYSSSSDGCESDHRPPPRKARGKKKRKRAAAVSGRFWSGELSARSNQDHQRDFEEKIMKQVTSYVTKKTGSDQCLTHNAQPLGGTYMRLETEWKEMLKQRHSNHNFQTGNASNMGTAAGGGGGTATLGNSTSNQNLHAGLGATVGSISGGSTAGQLSKQKHK</sequence>
<evidence type="ECO:0000256" key="1">
    <source>
        <dbReference type="SAM" id="MobiDB-lite"/>
    </source>
</evidence>
<dbReference type="KEGG" id="dhe:111603734"/>
<accession>A0A6J1MD90</accession>
<feature type="compositionally biased region" description="Low complexity" evidence="1">
    <location>
        <begin position="632"/>
        <end position="644"/>
    </location>
</feature>
<dbReference type="InterPro" id="IPR021777">
    <property type="entry name" value="SANBR_BTB"/>
</dbReference>
<feature type="compositionally biased region" description="Basic and acidic residues" evidence="1">
    <location>
        <begin position="1"/>
        <end position="11"/>
    </location>
</feature>
<dbReference type="PANTHER" id="PTHR20946">
    <property type="entry name" value="SANT AND BTB DOMAIN REGULATOR OF CLASS SWITCH RECOMBINATION"/>
    <property type="match status" value="1"/>
</dbReference>
<dbReference type="AlphaFoldDB" id="A0A6J1MD90"/>
<feature type="region of interest" description="Disordered" evidence="1">
    <location>
        <begin position="132"/>
        <end position="220"/>
    </location>
</feature>
<dbReference type="RefSeq" id="XP_023177218.2">
    <property type="nucleotide sequence ID" value="XM_023321450.2"/>
</dbReference>
<feature type="region of interest" description="Disordered" evidence="1">
    <location>
        <begin position="626"/>
        <end position="694"/>
    </location>
</feature>
<feature type="compositionally biased region" description="Basic residues" evidence="1">
    <location>
        <begin position="677"/>
        <end position="690"/>
    </location>
</feature>
<dbReference type="PANTHER" id="PTHR20946:SF0">
    <property type="entry name" value="SANT AND BTB DOMAIN REGULATOR OF CLASS SWITCH RECOMBINATION"/>
    <property type="match status" value="1"/>
</dbReference>
<protein>
    <submittedName>
        <fullName evidence="4">Uncharacterized protein KIAA1841 homolog</fullName>
    </submittedName>
</protein>
<dbReference type="Proteomes" id="UP000504633">
    <property type="component" value="Unplaced"/>
</dbReference>
<feature type="domain" description="SANT and BTB" evidence="2">
    <location>
        <begin position="230"/>
        <end position="336"/>
    </location>
</feature>